<evidence type="ECO:0000259" key="2">
    <source>
        <dbReference type="Pfam" id="PF12697"/>
    </source>
</evidence>
<dbReference type="RefSeq" id="WP_069852294.1">
    <property type="nucleotide sequence ID" value="NZ_CP014859.1"/>
</dbReference>
<feature type="chain" id="PRO_5042061703" evidence="1">
    <location>
        <begin position="29"/>
        <end position="377"/>
    </location>
</feature>
<keyword evidence="1" id="KW-0732">Signal</keyword>
<keyword evidence="4" id="KW-1185">Reference proteome</keyword>
<organism evidence="3 4">
    <name type="scientific">Actinoalloteichus hymeniacidonis</name>
    <dbReference type="NCBI Taxonomy" id="340345"/>
    <lineage>
        <taxon>Bacteria</taxon>
        <taxon>Bacillati</taxon>
        <taxon>Actinomycetota</taxon>
        <taxon>Actinomycetes</taxon>
        <taxon>Pseudonocardiales</taxon>
        <taxon>Pseudonocardiaceae</taxon>
        <taxon>Actinoalloteichus</taxon>
    </lineage>
</organism>
<dbReference type="Gene3D" id="3.40.50.1820">
    <property type="entry name" value="alpha/beta hydrolase"/>
    <property type="match status" value="1"/>
</dbReference>
<dbReference type="Proteomes" id="UP000095210">
    <property type="component" value="Chromosome"/>
</dbReference>
<dbReference type="AlphaFoldDB" id="A0AAC9N0Z9"/>
<dbReference type="KEGG" id="ahm:TL08_24170"/>
<name>A0AAC9N0Z9_9PSEU</name>
<evidence type="ECO:0000256" key="1">
    <source>
        <dbReference type="SAM" id="SignalP"/>
    </source>
</evidence>
<dbReference type="InterPro" id="IPR050266">
    <property type="entry name" value="AB_hydrolase_sf"/>
</dbReference>
<feature type="domain" description="AB hydrolase-1" evidence="2">
    <location>
        <begin position="114"/>
        <end position="366"/>
    </location>
</feature>
<feature type="signal peptide" evidence="1">
    <location>
        <begin position="1"/>
        <end position="28"/>
    </location>
</feature>
<dbReference type="PANTHER" id="PTHR43798">
    <property type="entry name" value="MONOACYLGLYCEROL LIPASE"/>
    <property type="match status" value="1"/>
</dbReference>
<accession>A0AAC9N0Z9</accession>
<evidence type="ECO:0000313" key="3">
    <source>
        <dbReference type="EMBL" id="AOS65612.1"/>
    </source>
</evidence>
<reference evidence="4" key="1">
    <citation type="submission" date="2016-03" db="EMBL/GenBank/DDBJ databases">
        <title>Complete genome sequence of the type strain Actinoalloteichus hymeniacidonis DSM 45092.</title>
        <authorList>
            <person name="Schaffert L."/>
            <person name="Albersmeier A."/>
            <person name="Winkler A."/>
            <person name="Kalinowski J."/>
            <person name="Zotchev S."/>
            <person name="Ruckert C."/>
        </authorList>
    </citation>
    <scope>NUCLEOTIDE SEQUENCE [LARGE SCALE GENOMIC DNA]</scope>
    <source>
        <strain evidence="4">HPA177(T) (DSM 45092(T))</strain>
    </source>
</reference>
<dbReference type="GO" id="GO:0016020">
    <property type="term" value="C:membrane"/>
    <property type="evidence" value="ECO:0007669"/>
    <property type="project" value="TreeGrafter"/>
</dbReference>
<dbReference type="EMBL" id="CP014859">
    <property type="protein sequence ID" value="AOS65612.1"/>
    <property type="molecule type" value="Genomic_DNA"/>
</dbReference>
<evidence type="ECO:0000313" key="4">
    <source>
        <dbReference type="Proteomes" id="UP000095210"/>
    </source>
</evidence>
<dbReference type="InterPro" id="IPR000073">
    <property type="entry name" value="AB_hydrolase_1"/>
</dbReference>
<dbReference type="InterPro" id="IPR029058">
    <property type="entry name" value="AB_hydrolase_fold"/>
</dbReference>
<gene>
    <name evidence="3" type="ORF">TL08_24170</name>
</gene>
<dbReference type="GO" id="GO:0003824">
    <property type="term" value="F:catalytic activity"/>
    <property type="evidence" value="ECO:0007669"/>
    <property type="project" value="UniProtKB-ARBA"/>
</dbReference>
<sequence length="377" mass="40414">MPRMKDVGIVLAAVAVAAAVPLVANLGAAPGPTAGAQQISDETRAQAAEATARRLADADIVDLAVEFTVRDVNRSATPCTPTDETYTVRGHLTAPESVLAEEDPQVTLYQHDLSANEWYWRLDVPGYHHAEELARRGHASLTIDRVGYGASDRPNGYHLCLGAQADMTDQIIGDLRAGDYRVVESTAEVVEFSSVVLAGLGTGAQIAQHAALFGNADGLVVMGWADLGRTNRFMTRFFAGLSTCMQSAGPDQQPEVDGGYAYFDVGATQYVETNFHDADPEVLAAATPLQTRHPCKEVVSQLEGISTDLRELPEVTTPVLGVYGTEDSLFQDGEEQLALFSEADTELITLPDAGHYVGLDSEPELFHDGLADWLAAR</sequence>
<dbReference type="Pfam" id="PF12697">
    <property type="entry name" value="Abhydrolase_6"/>
    <property type="match status" value="1"/>
</dbReference>
<protein>
    <submittedName>
        <fullName evidence="3">Lysophospholipase</fullName>
    </submittedName>
</protein>
<dbReference type="PANTHER" id="PTHR43798:SF33">
    <property type="entry name" value="HYDROLASE, PUTATIVE (AFU_ORTHOLOGUE AFUA_2G14860)-RELATED"/>
    <property type="match status" value="1"/>
</dbReference>
<proteinExistence type="predicted"/>
<dbReference type="SUPFAM" id="SSF53474">
    <property type="entry name" value="alpha/beta-Hydrolases"/>
    <property type="match status" value="1"/>
</dbReference>